<evidence type="ECO:0000313" key="2">
    <source>
        <dbReference type="Proteomes" id="UP001271769"/>
    </source>
</evidence>
<sequence>MTRAFLQRNAMRWNAGMFGINAESAAFRSVGTVIKTPVAVSAGFDKTAGNA</sequence>
<evidence type="ECO:0000313" key="1">
    <source>
        <dbReference type="EMBL" id="MDY0870511.1"/>
    </source>
</evidence>
<name>A0ABU5DV88_9PROT</name>
<gene>
    <name evidence="1" type="ORF">SMD31_01195</name>
</gene>
<protein>
    <submittedName>
        <fullName evidence="1">Uncharacterized protein</fullName>
    </submittedName>
</protein>
<proteinExistence type="predicted"/>
<organism evidence="1 2">
    <name type="scientific">Dongia rigui</name>
    <dbReference type="NCBI Taxonomy" id="940149"/>
    <lineage>
        <taxon>Bacteria</taxon>
        <taxon>Pseudomonadati</taxon>
        <taxon>Pseudomonadota</taxon>
        <taxon>Alphaproteobacteria</taxon>
        <taxon>Rhodospirillales</taxon>
        <taxon>Dongiaceae</taxon>
        <taxon>Dongia</taxon>
    </lineage>
</organism>
<reference evidence="1 2" key="1">
    <citation type="journal article" date="2013" name="Antonie Van Leeuwenhoek">
        <title>Dongia rigui sp. nov., isolated from freshwater of a large wetland in Korea.</title>
        <authorList>
            <person name="Baik K.S."/>
            <person name="Hwang Y.M."/>
            <person name="Choi J.S."/>
            <person name="Kwon J."/>
            <person name="Seong C.N."/>
        </authorList>
    </citation>
    <scope>NUCLEOTIDE SEQUENCE [LARGE SCALE GENOMIC DNA]</scope>
    <source>
        <strain evidence="1 2">04SU4-P</strain>
    </source>
</reference>
<dbReference type="EMBL" id="JAXCLX010000001">
    <property type="protein sequence ID" value="MDY0870511.1"/>
    <property type="molecule type" value="Genomic_DNA"/>
</dbReference>
<keyword evidence="2" id="KW-1185">Reference proteome</keyword>
<dbReference type="Proteomes" id="UP001271769">
    <property type="component" value="Unassembled WGS sequence"/>
</dbReference>
<accession>A0ABU5DV88</accession>
<dbReference type="RefSeq" id="WP_320498773.1">
    <property type="nucleotide sequence ID" value="NZ_JAXCLX010000001.1"/>
</dbReference>
<comment type="caution">
    <text evidence="1">The sequence shown here is derived from an EMBL/GenBank/DDBJ whole genome shotgun (WGS) entry which is preliminary data.</text>
</comment>